<comment type="catalytic activity">
    <reaction evidence="4">
        <text>peroxynitrite = nitrate</text>
        <dbReference type="Rhea" id="RHEA:63116"/>
        <dbReference type="ChEBI" id="CHEBI:17632"/>
        <dbReference type="ChEBI" id="CHEBI:25941"/>
    </reaction>
</comment>
<dbReference type="HAMAP" id="MF_01297">
    <property type="entry name" value="nitrobindin"/>
    <property type="match status" value="1"/>
</dbReference>
<dbReference type="PANTHER" id="PTHR15854:SF4">
    <property type="entry name" value="PEROXYNITRITE ISOMERASE THAP4"/>
    <property type="match status" value="1"/>
</dbReference>
<feature type="short sequence motif" description="GXWXGXG" evidence="4">
    <location>
        <begin position="21"/>
        <end position="27"/>
    </location>
</feature>
<sequence>MPMELPVDLTPELVPLSWLLGSWEGYGMLGEGEDGDQHIFQRATFTDTGLPVVEYRAETWLADPDGTVIRPLSVENGFWQLHRPLTEADGGPGLIPGDVVPALRNADAVEELRNEADGFDLQVSISHPRGVSELYLGHIKGPQITLATDYVLRGEHSREYASATRIFGLVGGDLLWRWDVSTGEGLKAHASAALKRLPERKGRHHGGDVVPPLEGTDTPATEPQADEQDQGPAAS</sequence>
<dbReference type="SUPFAM" id="SSF50814">
    <property type="entry name" value="Lipocalins"/>
    <property type="match status" value="1"/>
</dbReference>
<dbReference type="AlphaFoldDB" id="A0A399JCV5"/>
<comment type="domain">
    <text evidence="4">Forms a 10-stranded antiparallel beta-barrel structure able to accommodate a hydrophobic ligand in its interior. In fact, this fold hosts the heme group, which is located in a wide surface cleft.</text>
</comment>
<evidence type="ECO:0000313" key="7">
    <source>
        <dbReference type="EMBL" id="RII43368.1"/>
    </source>
</evidence>
<keyword evidence="2 4" id="KW-0408">Iron</keyword>
<keyword evidence="3 4" id="KW-0413">Isomerase</keyword>
<comment type="caution">
    <text evidence="7">The sequence shown here is derived from an EMBL/GenBank/DDBJ whole genome shotgun (WGS) entry which is preliminary data.</text>
</comment>
<evidence type="ECO:0000313" key="8">
    <source>
        <dbReference type="Proteomes" id="UP000265419"/>
    </source>
</evidence>
<comment type="function">
    <text evidence="4">Heme-binding protein able to scavenge peroxynitrite and to protect free L-tyrosine against peroxynitrite-mediated nitration, by acting as a peroxynitrite isomerase that converts peroxynitrite to nitrate. Therefore, this protein likely plays a role in peroxynitrite sensing and in the detoxification of reactive nitrogen and oxygen species (RNS and ROS, respectively). Is able to bind nitric oxide (NO) in vitro, but may act as a sensor of peroxynitrite levels in vivo.</text>
</comment>
<keyword evidence="8" id="KW-1185">Reference proteome</keyword>
<evidence type="ECO:0000256" key="3">
    <source>
        <dbReference type="ARBA" id="ARBA00023235"/>
    </source>
</evidence>
<evidence type="ECO:0000256" key="5">
    <source>
        <dbReference type="SAM" id="MobiDB-lite"/>
    </source>
</evidence>
<dbReference type="CDD" id="cd07828">
    <property type="entry name" value="lipocalin_heme-bd-THAP4-like"/>
    <property type="match status" value="1"/>
</dbReference>
<dbReference type="InterPro" id="IPR014878">
    <property type="entry name" value="THAP4-like_heme-bd"/>
</dbReference>
<comment type="caution">
    <text evidence="4">Lacks conserved residue(s) required for the propagation of feature annotation.</text>
</comment>
<keyword evidence="4" id="KW-0479">Metal-binding</keyword>
<dbReference type="Pfam" id="PF08768">
    <property type="entry name" value="THAP4_heme-bd"/>
    <property type="match status" value="1"/>
</dbReference>
<protein>
    <recommendedName>
        <fullName evidence="4">Peroxynitrite isomerase</fullName>
        <ecNumber evidence="4">5.99.-.-</ecNumber>
    </recommendedName>
    <alternativeName>
        <fullName evidence="4">Ferric nitrobindin</fullName>
        <shortName evidence="4">Nb(III)</shortName>
    </alternativeName>
</protein>
<dbReference type="PANTHER" id="PTHR15854">
    <property type="entry name" value="THAP4 PROTEIN"/>
    <property type="match status" value="1"/>
</dbReference>
<organism evidence="7 8">
    <name type="scientific">Galactobacter valiniphilus</name>
    <dbReference type="NCBI Taxonomy" id="2676122"/>
    <lineage>
        <taxon>Bacteria</taxon>
        <taxon>Bacillati</taxon>
        <taxon>Actinomycetota</taxon>
        <taxon>Actinomycetes</taxon>
        <taxon>Micrococcales</taxon>
        <taxon>Micrococcaceae</taxon>
        <taxon>Galactobacter</taxon>
    </lineage>
</organism>
<dbReference type="EMBL" id="QQXK01000003">
    <property type="protein sequence ID" value="RII43368.1"/>
    <property type="molecule type" value="Genomic_DNA"/>
</dbReference>
<dbReference type="GO" id="GO:0020037">
    <property type="term" value="F:heme binding"/>
    <property type="evidence" value="ECO:0007669"/>
    <property type="project" value="UniProtKB-UniRule"/>
</dbReference>
<comment type="pathway">
    <text evidence="4">Nitrogen metabolism.</text>
</comment>
<evidence type="ECO:0000259" key="6">
    <source>
        <dbReference type="Pfam" id="PF08768"/>
    </source>
</evidence>
<dbReference type="Gene3D" id="2.40.128.20">
    <property type="match status" value="1"/>
</dbReference>
<feature type="binding site" description="axial binding residue" evidence="4">
    <location>
        <position position="189"/>
    </location>
    <ligand>
        <name>heme b</name>
        <dbReference type="ChEBI" id="CHEBI:60344"/>
    </ligand>
    <ligandPart>
        <name>Fe</name>
        <dbReference type="ChEBI" id="CHEBI:18248"/>
    </ligandPart>
</feature>
<dbReference type="Proteomes" id="UP000265419">
    <property type="component" value="Unassembled WGS sequence"/>
</dbReference>
<evidence type="ECO:0000256" key="4">
    <source>
        <dbReference type="HAMAP-Rule" id="MF_01297"/>
    </source>
</evidence>
<evidence type="ECO:0000256" key="2">
    <source>
        <dbReference type="ARBA" id="ARBA00023004"/>
    </source>
</evidence>
<evidence type="ECO:0000256" key="1">
    <source>
        <dbReference type="ARBA" id="ARBA00022617"/>
    </source>
</evidence>
<comment type="similarity">
    <text evidence="4">Belongs to the nitrobindin family.</text>
</comment>
<feature type="domain" description="THAP4-like heme-binding" evidence="6">
    <location>
        <begin position="12"/>
        <end position="196"/>
    </location>
</feature>
<reference evidence="7 8" key="1">
    <citation type="submission" date="2018-07" db="EMBL/GenBank/DDBJ databases">
        <title>Arthrobacter sp. nov., isolated from raw cow's milk with high bacterial count.</title>
        <authorList>
            <person name="Hahne J."/>
            <person name="Isele D."/>
            <person name="Lipski A."/>
        </authorList>
    </citation>
    <scope>NUCLEOTIDE SEQUENCE [LARGE SCALE GENOMIC DNA]</scope>
    <source>
        <strain evidence="7 8">JZ R-35</strain>
    </source>
</reference>
<gene>
    <name evidence="7" type="ORF">DWB68_01825</name>
</gene>
<feature type="region of interest" description="Disordered" evidence="5">
    <location>
        <begin position="196"/>
        <end position="235"/>
    </location>
</feature>
<proteinExistence type="inferred from homology"/>
<dbReference type="InterPro" id="IPR022939">
    <property type="entry name" value="Nb(III)_bact/plant"/>
</dbReference>
<dbReference type="GO" id="GO:0062213">
    <property type="term" value="F:peroxynitrite isomerase activity"/>
    <property type="evidence" value="ECO:0007669"/>
    <property type="project" value="UniProtKB-UniRule"/>
</dbReference>
<keyword evidence="1 4" id="KW-0349">Heme</keyword>
<dbReference type="InterPro" id="IPR045165">
    <property type="entry name" value="Nitrobindin"/>
</dbReference>
<accession>A0A399JCV5</accession>
<name>A0A399JCV5_9MICC</name>
<comment type="cofactor">
    <cofactor evidence="4">
        <name>heme b</name>
        <dbReference type="ChEBI" id="CHEBI:60344"/>
    </cofactor>
    <text evidence="4">Binds 1 heme b group per subunit, that coordinates a highly solvent-exposed Fe(III) atom.</text>
</comment>
<dbReference type="EC" id="5.99.-.-" evidence="4"/>
<dbReference type="GO" id="GO:0046872">
    <property type="term" value="F:metal ion binding"/>
    <property type="evidence" value="ECO:0007669"/>
    <property type="project" value="UniProtKB-KW"/>
</dbReference>
<dbReference type="InterPro" id="IPR012674">
    <property type="entry name" value="Calycin"/>
</dbReference>